<evidence type="ECO:0000259" key="2">
    <source>
        <dbReference type="Pfam" id="PF07883"/>
    </source>
</evidence>
<evidence type="ECO:0000313" key="3">
    <source>
        <dbReference type="EMBL" id="KAK5116372.1"/>
    </source>
</evidence>
<dbReference type="InterPro" id="IPR013096">
    <property type="entry name" value="Cupin_2"/>
</dbReference>
<evidence type="ECO:0000256" key="1">
    <source>
        <dbReference type="SAM" id="MobiDB-lite"/>
    </source>
</evidence>
<dbReference type="EMBL" id="JAVRRL010000008">
    <property type="protein sequence ID" value="KAK5116372.1"/>
    <property type="molecule type" value="Genomic_DNA"/>
</dbReference>
<feature type="domain" description="Cupin type-2" evidence="2">
    <location>
        <begin position="99"/>
        <end position="162"/>
    </location>
</feature>
<dbReference type="AlphaFoldDB" id="A0AAN7TMV6"/>
<accession>A0AAN7TMV6</accession>
<dbReference type="Proteomes" id="UP001310890">
    <property type="component" value="Unassembled WGS sequence"/>
</dbReference>
<dbReference type="Gene3D" id="2.60.120.10">
    <property type="entry name" value="Jelly Rolls"/>
    <property type="match status" value="1"/>
</dbReference>
<dbReference type="InterPro" id="IPR011051">
    <property type="entry name" value="RmlC_Cupin_sf"/>
</dbReference>
<proteinExistence type="predicted"/>
<name>A0AAN7TMV6_9PEZI</name>
<dbReference type="CDD" id="cd02231">
    <property type="entry name" value="cupin_BLL6423-like"/>
    <property type="match status" value="1"/>
</dbReference>
<dbReference type="SUPFAM" id="SSF51182">
    <property type="entry name" value="RmlC-like cupins"/>
    <property type="match status" value="1"/>
</dbReference>
<comment type="caution">
    <text evidence="3">The sequence shown here is derived from an EMBL/GenBank/DDBJ whole genome shotgun (WGS) entry which is preliminary data.</text>
</comment>
<reference evidence="3" key="1">
    <citation type="submission" date="2023-08" db="EMBL/GenBank/DDBJ databases">
        <title>Black Yeasts Isolated from many extreme environments.</title>
        <authorList>
            <person name="Coleine C."/>
            <person name="Stajich J.E."/>
            <person name="Selbmann L."/>
        </authorList>
    </citation>
    <scope>NUCLEOTIDE SEQUENCE</scope>
    <source>
        <strain evidence="3">CCFEE 5401</strain>
    </source>
</reference>
<organism evidence="3 4">
    <name type="scientific">Meristemomyces frigidus</name>
    <dbReference type="NCBI Taxonomy" id="1508187"/>
    <lineage>
        <taxon>Eukaryota</taxon>
        <taxon>Fungi</taxon>
        <taxon>Dikarya</taxon>
        <taxon>Ascomycota</taxon>
        <taxon>Pezizomycotina</taxon>
        <taxon>Dothideomycetes</taxon>
        <taxon>Dothideomycetidae</taxon>
        <taxon>Mycosphaerellales</taxon>
        <taxon>Teratosphaeriaceae</taxon>
        <taxon>Meristemomyces</taxon>
    </lineage>
</organism>
<dbReference type="Pfam" id="PF07883">
    <property type="entry name" value="Cupin_2"/>
    <property type="match status" value="1"/>
</dbReference>
<gene>
    <name evidence="3" type="ORF">LTR62_007919</name>
</gene>
<sequence length="199" mass="21511">MSPSDSRKPTANQLSTHLPGPTAYITGHNGETGKAILHSSRPIDWQRYDEDKMAMSVAFTTSFPPDLNANADVKSHDAKMSASGGKLGLVSGGGTVLRYVDFAPGYTCMMHRTQSVDYGIVLEGQIVSILDDGFEQTMGRGDVMVQRATMHAWRNPSKTEWARMIFCLQDCQPLTVAGKRMGEDLGRGTEGIPASGNDA</sequence>
<dbReference type="InterPro" id="IPR014710">
    <property type="entry name" value="RmlC-like_jellyroll"/>
</dbReference>
<dbReference type="InterPro" id="IPR047142">
    <property type="entry name" value="OryJ/VirC-like"/>
</dbReference>
<evidence type="ECO:0000313" key="4">
    <source>
        <dbReference type="Proteomes" id="UP001310890"/>
    </source>
</evidence>
<protein>
    <recommendedName>
        <fullName evidence="2">Cupin type-2 domain-containing protein</fullName>
    </recommendedName>
</protein>
<dbReference type="PANTHER" id="PTHR36156:SF2">
    <property type="entry name" value="CUPIN TYPE-2 DOMAIN-CONTAINING PROTEIN"/>
    <property type="match status" value="1"/>
</dbReference>
<dbReference type="PANTHER" id="PTHR36156">
    <property type="entry name" value="SLR2101 PROTEIN"/>
    <property type="match status" value="1"/>
</dbReference>
<feature type="region of interest" description="Disordered" evidence="1">
    <location>
        <begin position="1"/>
        <end position="21"/>
    </location>
</feature>